<evidence type="ECO:0000313" key="3">
    <source>
        <dbReference type="Proteomes" id="UP001520878"/>
    </source>
</evidence>
<dbReference type="Proteomes" id="UP001520878">
    <property type="component" value="Unassembled WGS sequence"/>
</dbReference>
<organism evidence="2 3">
    <name type="scientific">Fluctibacter halophilus</name>
    <dbReference type="NCBI Taxonomy" id="226011"/>
    <lineage>
        <taxon>Bacteria</taxon>
        <taxon>Pseudomonadati</taxon>
        <taxon>Pseudomonadota</taxon>
        <taxon>Gammaproteobacteria</taxon>
        <taxon>Alteromonadales</taxon>
        <taxon>Alteromonadaceae</taxon>
        <taxon>Fluctibacter</taxon>
    </lineage>
</organism>
<reference evidence="2 3" key="1">
    <citation type="submission" date="2021-10" db="EMBL/GenBank/DDBJ databases">
        <title>Draft genome of Aestuariibacter halophilus JC2043.</title>
        <authorList>
            <person name="Emsley S.A."/>
            <person name="Pfannmuller K.M."/>
            <person name="Ushijima B."/>
            <person name="Saw J.H."/>
            <person name="Videau P."/>
        </authorList>
    </citation>
    <scope>NUCLEOTIDE SEQUENCE [LARGE SCALE GENOMIC DNA]</scope>
    <source>
        <strain evidence="2 3">JC2043</strain>
    </source>
</reference>
<keyword evidence="1" id="KW-1133">Transmembrane helix</keyword>
<feature type="transmembrane region" description="Helical" evidence="1">
    <location>
        <begin position="142"/>
        <end position="162"/>
    </location>
</feature>
<accession>A0ABS8G6E8</accession>
<keyword evidence="1" id="KW-0472">Membrane</keyword>
<sequence length="221" mass="25945">MNFHNQTVKVAVAFWERFKWFYRLGISLLILVTGYLSAQIYVWEPVQQLIKAKDSVEGLDSILRLDSLIAQKLTSLLAIFFFVTASAMYYFWRNQEHIETINTAIRKVRFVLKLPSSFLLGCWLFVTGFSLYAYLHVGQVGLAIFLVGSTLFAMPALMFMWWLKNDFFKPIEHRWQEVLYPWVIGVFLLSAVACILYSPISLFFSIWDWIEFIQLHWPSSQ</sequence>
<comment type="caution">
    <text evidence="2">The sequence shown here is derived from an EMBL/GenBank/DDBJ whole genome shotgun (WGS) entry which is preliminary data.</text>
</comment>
<feature type="transmembrane region" description="Helical" evidence="1">
    <location>
        <begin position="182"/>
        <end position="207"/>
    </location>
</feature>
<dbReference type="RefSeq" id="WP_229158911.1">
    <property type="nucleotide sequence ID" value="NZ_JAJEWP010000001.1"/>
</dbReference>
<proteinExistence type="predicted"/>
<gene>
    <name evidence="2" type="ORF">LJ739_07950</name>
</gene>
<evidence type="ECO:0000313" key="2">
    <source>
        <dbReference type="EMBL" id="MCC2616169.1"/>
    </source>
</evidence>
<dbReference type="EMBL" id="JAJEWP010000001">
    <property type="protein sequence ID" value="MCC2616169.1"/>
    <property type="molecule type" value="Genomic_DNA"/>
</dbReference>
<feature type="transmembrane region" description="Helical" evidence="1">
    <location>
        <begin position="73"/>
        <end position="92"/>
    </location>
</feature>
<feature type="transmembrane region" description="Helical" evidence="1">
    <location>
        <begin position="112"/>
        <end position="135"/>
    </location>
</feature>
<evidence type="ECO:0000256" key="1">
    <source>
        <dbReference type="SAM" id="Phobius"/>
    </source>
</evidence>
<keyword evidence="1" id="KW-0812">Transmembrane</keyword>
<protein>
    <submittedName>
        <fullName evidence="2">Uncharacterized protein</fullName>
    </submittedName>
</protein>
<name>A0ABS8G6E8_9ALTE</name>
<keyword evidence="3" id="KW-1185">Reference proteome</keyword>
<feature type="transmembrane region" description="Helical" evidence="1">
    <location>
        <begin position="20"/>
        <end position="43"/>
    </location>
</feature>